<name>A0A231VHW2_THETR</name>
<sequence>MIKIIYNQLLIMSVVAGGLYLILKLLSLFTFKYFSSTWHYYSYIFMYMFFLIPYHRLVSWLNLSFAQYLSWYISSAANGIATSRHEIHASISLYLDLIPYTLMAGTLVATITTVVQNYTKYKRIFSMCRLAKDTKTLNVFLKCKQEMLITKDIKIYISSCMTTPFLYGIFKPRIVLPDIEFTKEELRHIYLHELTHWKRHDPCLKFLFLLINLLHWFNPLAYIARHDIENYCELSCDESVVKSMDSYERRRYCKLILNVLWNVVNQNVKLFSAFIDKRKQLERRLNRILDGQNSPYRQKKRWVVVSAILITLIIAIVGTGMAYATDEVISVAGETSISVPSGGVEVTPQSHTDMPFLVEGETSISAPSQ</sequence>
<keyword evidence="1" id="KW-0812">Transmembrane</keyword>
<dbReference type="Pfam" id="PF05569">
    <property type="entry name" value="Peptidase_M56"/>
    <property type="match status" value="1"/>
</dbReference>
<feature type="transmembrane region" description="Helical" evidence="1">
    <location>
        <begin position="6"/>
        <end position="26"/>
    </location>
</feature>
<dbReference type="Proteomes" id="UP000215301">
    <property type="component" value="Unassembled WGS sequence"/>
</dbReference>
<keyword evidence="1" id="KW-0472">Membrane</keyword>
<feature type="transmembrane region" description="Helical" evidence="1">
    <location>
        <begin position="302"/>
        <end position="324"/>
    </location>
</feature>
<evidence type="ECO:0000259" key="2">
    <source>
        <dbReference type="Pfam" id="PF05569"/>
    </source>
</evidence>
<evidence type="ECO:0000313" key="4">
    <source>
        <dbReference type="Proteomes" id="UP000215301"/>
    </source>
</evidence>
<reference evidence="3 4" key="1">
    <citation type="submission" date="2017-06" db="EMBL/GenBank/DDBJ databases">
        <title>Isolation and characterization of a thermophilic and butanogenic Thermoanaerobacterium thermosaccharolyticum M5 capable of efficient degradation of hemicellulose.</title>
        <authorList>
            <person name="Xin F."/>
            <person name="Jiang Y."/>
        </authorList>
    </citation>
    <scope>NUCLEOTIDE SEQUENCE [LARGE SCALE GENOMIC DNA]</scope>
    <source>
        <strain evidence="3 4">M5</strain>
    </source>
</reference>
<dbReference type="CDD" id="cd07341">
    <property type="entry name" value="M56_BlaR1_MecR1_like"/>
    <property type="match status" value="1"/>
</dbReference>
<gene>
    <name evidence="3" type="ORF">CE561_08415</name>
</gene>
<dbReference type="AlphaFoldDB" id="A0A231VHW2"/>
<feature type="domain" description="Peptidase M56" evidence="2">
    <location>
        <begin position="9"/>
        <end position="287"/>
    </location>
</feature>
<feature type="transmembrane region" description="Helical" evidence="1">
    <location>
        <begin position="97"/>
        <end position="119"/>
    </location>
</feature>
<feature type="transmembrane region" description="Helical" evidence="1">
    <location>
        <begin position="38"/>
        <end position="55"/>
    </location>
</feature>
<dbReference type="EMBL" id="NKHD01000023">
    <property type="protein sequence ID" value="OXT07216.1"/>
    <property type="molecule type" value="Genomic_DNA"/>
</dbReference>
<protein>
    <recommendedName>
        <fullName evidence="2">Peptidase M56 domain-containing protein</fullName>
    </recommendedName>
</protein>
<accession>A0A231VHW2</accession>
<dbReference type="PANTHER" id="PTHR34978">
    <property type="entry name" value="POSSIBLE SENSOR-TRANSDUCER PROTEIN BLAR"/>
    <property type="match status" value="1"/>
</dbReference>
<dbReference type="InterPro" id="IPR008756">
    <property type="entry name" value="Peptidase_M56"/>
</dbReference>
<keyword evidence="1" id="KW-1133">Transmembrane helix</keyword>
<dbReference type="InterPro" id="IPR052173">
    <property type="entry name" value="Beta-lactam_resp_regulator"/>
</dbReference>
<dbReference type="PANTHER" id="PTHR34978:SF3">
    <property type="entry name" value="SLR0241 PROTEIN"/>
    <property type="match status" value="1"/>
</dbReference>
<dbReference type="RefSeq" id="WP_094045456.1">
    <property type="nucleotide sequence ID" value="NZ_NKHD01000023.1"/>
</dbReference>
<comment type="caution">
    <text evidence="3">The sequence shown here is derived from an EMBL/GenBank/DDBJ whole genome shotgun (WGS) entry which is preliminary data.</text>
</comment>
<evidence type="ECO:0000313" key="3">
    <source>
        <dbReference type="EMBL" id="OXT07216.1"/>
    </source>
</evidence>
<proteinExistence type="predicted"/>
<evidence type="ECO:0000256" key="1">
    <source>
        <dbReference type="SAM" id="Phobius"/>
    </source>
</evidence>
<organism evidence="3 4">
    <name type="scientific">Thermoanaerobacterium thermosaccharolyticum</name>
    <name type="common">Clostridium thermosaccharolyticum</name>
    <dbReference type="NCBI Taxonomy" id="1517"/>
    <lineage>
        <taxon>Bacteria</taxon>
        <taxon>Bacillati</taxon>
        <taxon>Bacillota</taxon>
        <taxon>Clostridia</taxon>
        <taxon>Thermoanaerobacterales</taxon>
        <taxon>Thermoanaerobacteraceae</taxon>
        <taxon>Thermoanaerobacterium</taxon>
    </lineage>
</organism>